<evidence type="ECO:0000259" key="6">
    <source>
        <dbReference type="SMART" id="SM00226"/>
    </source>
</evidence>
<feature type="active site" description="Proton donor" evidence="5">
    <location>
        <position position="136"/>
    </location>
</feature>
<gene>
    <name evidence="7" type="ordered locus">VV1264</name>
</gene>
<dbReference type="InterPro" id="IPR017867">
    <property type="entry name" value="Tyr_phospatase_low_mol_wt"/>
</dbReference>
<dbReference type="HOGENOM" id="CLU_071415_2_1_6"/>
<protein>
    <recommendedName>
        <fullName evidence="2">protein-tyrosine-phosphatase</fullName>
        <ecNumber evidence="2">3.1.3.48</ecNumber>
    </recommendedName>
</protein>
<evidence type="ECO:0000256" key="2">
    <source>
        <dbReference type="ARBA" id="ARBA00013064"/>
    </source>
</evidence>
<evidence type="ECO:0000313" key="7">
    <source>
        <dbReference type="EMBL" id="BAC94028.1"/>
    </source>
</evidence>
<keyword evidence="3" id="KW-0378">Hydrolase</keyword>
<dbReference type="Pfam" id="PF01451">
    <property type="entry name" value="LMWPc"/>
    <property type="match status" value="1"/>
</dbReference>
<dbReference type="SUPFAM" id="SSF52788">
    <property type="entry name" value="Phosphotyrosine protein phosphatases I"/>
    <property type="match status" value="1"/>
</dbReference>
<organism evidence="7 8">
    <name type="scientific">Vibrio vulnificus (strain YJ016)</name>
    <dbReference type="NCBI Taxonomy" id="196600"/>
    <lineage>
        <taxon>Bacteria</taxon>
        <taxon>Pseudomonadati</taxon>
        <taxon>Pseudomonadota</taxon>
        <taxon>Gammaproteobacteria</taxon>
        <taxon>Vibrionales</taxon>
        <taxon>Vibrionaceae</taxon>
        <taxon>Vibrio</taxon>
    </lineage>
</organism>
<dbReference type="SMART" id="SM00226">
    <property type="entry name" value="LMWPc"/>
    <property type="match status" value="1"/>
</dbReference>
<evidence type="ECO:0000256" key="1">
    <source>
        <dbReference type="ARBA" id="ARBA00011063"/>
    </source>
</evidence>
<dbReference type="Gene3D" id="3.40.50.2300">
    <property type="match status" value="1"/>
</dbReference>
<dbReference type="EMBL" id="BA000037">
    <property type="protein sequence ID" value="BAC94028.1"/>
    <property type="molecule type" value="Genomic_DNA"/>
</dbReference>
<dbReference type="InterPro" id="IPR050438">
    <property type="entry name" value="LMW_PTPase"/>
</dbReference>
<dbReference type="GO" id="GO:0004725">
    <property type="term" value="F:protein tyrosine phosphatase activity"/>
    <property type="evidence" value="ECO:0007669"/>
    <property type="project" value="UniProtKB-EC"/>
</dbReference>
<dbReference type="PANTHER" id="PTHR11717:SF7">
    <property type="entry name" value="LOW MOLECULAR WEIGHT PHOSPHOTYROSINE PROTEIN PHOSPHATASE"/>
    <property type="match status" value="1"/>
</dbReference>
<feature type="domain" description="Phosphotyrosine protein phosphatase I" evidence="6">
    <location>
        <begin position="16"/>
        <end position="162"/>
    </location>
</feature>
<dbReference type="AlphaFoldDB" id="Q7MM09"/>
<evidence type="ECO:0000313" key="8">
    <source>
        <dbReference type="Proteomes" id="UP000002675"/>
    </source>
</evidence>
<dbReference type="PRINTS" id="PR00719">
    <property type="entry name" value="LMWPTPASE"/>
</dbReference>
<feature type="active site" evidence="5">
    <location>
        <position position="28"/>
    </location>
</feature>
<dbReference type="STRING" id="672.VV93_v1c11820"/>
<feature type="active site" description="Nucleophile" evidence="5">
    <location>
        <position position="22"/>
    </location>
</feature>
<dbReference type="KEGG" id="vvy:VV1264"/>
<reference evidence="7 8" key="1">
    <citation type="journal article" date="2003" name="Genome Res.">
        <title>Comparative genome analysis of Vibrio vulnificus, a marine pathogen.</title>
        <authorList>
            <person name="Chen C.Y."/>
            <person name="Wu K.M."/>
            <person name="Chang Y.C."/>
            <person name="Chang C.H."/>
            <person name="Tsai H.C."/>
            <person name="Liao T.L."/>
            <person name="Liu Y.M."/>
            <person name="Chen H.J."/>
            <person name="Shen A.B."/>
            <person name="Li J.C."/>
            <person name="Su T.L."/>
            <person name="Shao C.P."/>
            <person name="Lee C.T."/>
            <person name="Hor L.I."/>
            <person name="Tsai S.F."/>
        </authorList>
    </citation>
    <scope>NUCLEOTIDE SEQUENCE [LARGE SCALE GENOMIC DNA]</scope>
    <source>
        <strain evidence="7 8">YJ016</strain>
    </source>
</reference>
<evidence type="ECO:0000256" key="3">
    <source>
        <dbReference type="ARBA" id="ARBA00022801"/>
    </source>
</evidence>
<evidence type="ECO:0000256" key="4">
    <source>
        <dbReference type="ARBA" id="ARBA00022912"/>
    </source>
</evidence>
<accession>Q7MM09</accession>
<name>Q7MM09_VIBVY</name>
<evidence type="ECO:0000256" key="5">
    <source>
        <dbReference type="PIRSR" id="PIRSR617867-1"/>
    </source>
</evidence>
<dbReference type="InterPro" id="IPR023485">
    <property type="entry name" value="Ptyr_pPase"/>
</dbReference>
<dbReference type="Proteomes" id="UP000002675">
    <property type="component" value="Chromosome I"/>
</dbReference>
<keyword evidence="4" id="KW-0904">Protein phosphatase</keyword>
<dbReference type="PANTHER" id="PTHR11717">
    <property type="entry name" value="LOW MOLECULAR WEIGHT PROTEIN TYROSINE PHOSPHATASE"/>
    <property type="match status" value="1"/>
</dbReference>
<sequence>MSNGRKTTDITGDRMKKILVVCMGNICRSPTGEVVLRAKAQQLGIDVEVDSAGTIGYHAGNTPDHRAMQAGQLRGYSFSGIRSRQVTPEDFANFDMILAADKANLADLFDICPKEYRHKVSLFLSHAELDVDEIPDPYYGGEEGFDLVLDLIEAASEAILENVAKN</sequence>
<proteinExistence type="inferred from homology"/>
<comment type="similarity">
    <text evidence="1">Belongs to the low molecular weight phosphotyrosine protein phosphatase family.</text>
</comment>
<dbReference type="InterPro" id="IPR036196">
    <property type="entry name" value="Ptyr_pPase_sf"/>
</dbReference>
<dbReference type="eggNOG" id="COG0394">
    <property type="taxonomic scope" value="Bacteria"/>
</dbReference>
<dbReference type="EC" id="3.1.3.48" evidence="2"/>
<dbReference type="CDD" id="cd16343">
    <property type="entry name" value="LMWPTP"/>
    <property type="match status" value="1"/>
</dbReference>